<feature type="chain" id="PRO_5035818994" description="TPM domain-containing protein" evidence="2">
    <location>
        <begin position="18"/>
        <end position="307"/>
    </location>
</feature>
<keyword evidence="4" id="KW-1185">Reference proteome</keyword>
<evidence type="ECO:0000313" key="3">
    <source>
        <dbReference type="EnsemblMetazoa" id="CJA19360.1"/>
    </source>
</evidence>
<feature type="transmembrane region" description="Helical" evidence="1">
    <location>
        <begin position="207"/>
        <end position="231"/>
    </location>
</feature>
<keyword evidence="1" id="KW-0472">Membrane</keyword>
<dbReference type="Gene3D" id="3.10.310.50">
    <property type="match status" value="1"/>
</dbReference>
<accession>A0A8R1E5H9</accession>
<dbReference type="Proteomes" id="UP000005237">
    <property type="component" value="Unassembled WGS sequence"/>
</dbReference>
<evidence type="ECO:0008006" key="5">
    <source>
        <dbReference type="Google" id="ProtNLM"/>
    </source>
</evidence>
<dbReference type="PANTHER" id="PTHR33748:SF6">
    <property type="entry name" value="TPM_PHOSPHATASE DOMAIN-CONTAINING PROTEIN"/>
    <property type="match status" value="1"/>
</dbReference>
<proteinExistence type="predicted"/>
<evidence type="ECO:0000313" key="4">
    <source>
        <dbReference type="Proteomes" id="UP000005237"/>
    </source>
</evidence>
<dbReference type="InterPro" id="IPR033438">
    <property type="entry name" value="MOLO1"/>
</dbReference>
<evidence type="ECO:0000256" key="1">
    <source>
        <dbReference type="SAM" id="Phobius"/>
    </source>
</evidence>
<dbReference type="EnsemblMetazoa" id="CJA19360.1">
    <property type="protein sequence ID" value="CJA19360.1"/>
    <property type="gene ID" value="WBGene00138564"/>
</dbReference>
<keyword evidence="2" id="KW-0732">Signal</keyword>
<protein>
    <recommendedName>
        <fullName evidence="5">TPM domain-containing protein</fullName>
    </recommendedName>
</protein>
<dbReference type="Pfam" id="PF17175">
    <property type="entry name" value="MOLO1"/>
    <property type="match status" value="1"/>
</dbReference>
<name>A0A8R1E5H9_CAEJA</name>
<evidence type="ECO:0000256" key="2">
    <source>
        <dbReference type="SAM" id="SignalP"/>
    </source>
</evidence>
<dbReference type="PANTHER" id="PTHR33748">
    <property type="entry name" value="PROTEIN CBG04600"/>
    <property type="match status" value="1"/>
</dbReference>
<keyword evidence="1" id="KW-1133">Transmembrane helix</keyword>
<organism evidence="3 4">
    <name type="scientific">Caenorhabditis japonica</name>
    <dbReference type="NCBI Taxonomy" id="281687"/>
    <lineage>
        <taxon>Eukaryota</taxon>
        <taxon>Metazoa</taxon>
        <taxon>Ecdysozoa</taxon>
        <taxon>Nematoda</taxon>
        <taxon>Chromadorea</taxon>
        <taxon>Rhabditida</taxon>
        <taxon>Rhabditina</taxon>
        <taxon>Rhabditomorpha</taxon>
        <taxon>Rhabditoidea</taxon>
        <taxon>Rhabditidae</taxon>
        <taxon>Peloderinae</taxon>
        <taxon>Caenorhabditis</taxon>
    </lineage>
</organism>
<reference evidence="4" key="1">
    <citation type="submission" date="2010-08" db="EMBL/GenBank/DDBJ databases">
        <authorList>
            <consortium name="Caenorhabditis japonica Sequencing Consortium"/>
            <person name="Wilson R.K."/>
        </authorList>
    </citation>
    <scope>NUCLEOTIDE SEQUENCE [LARGE SCALE GENOMIC DNA]</scope>
    <source>
        <strain evidence="4">DF5081</strain>
    </source>
</reference>
<dbReference type="AlphaFoldDB" id="A0A8R1E5H9"/>
<keyword evidence="1" id="KW-0812">Transmembrane</keyword>
<feature type="signal peptide" evidence="2">
    <location>
        <begin position="1"/>
        <end position="17"/>
    </location>
</feature>
<reference evidence="3" key="2">
    <citation type="submission" date="2022-06" db="UniProtKB">
        <authorList>
            <consortium name="EnsemblMetazoa"/>
        </authorList>
    </citation>
    <scope>IDENTIFICATION</scope>
    <source>
        <strain evidence="3">DF5081</strain>
    </source>
</reference>
<dbReference type="GO" id="GO:0005892">
    <property type="term" value="C:acetylcholine-gated channel complex"/>
    <property type="evidence" value="ECO:0007669"/>
    <property type="project" value="InterPro"/>
</dbReference>
<sequence>MRWLIVILLALSFEAEAAEWDAENFPNPTAGEFQKCNMRTTANICDPDGVLSEQSRYRLDNDLKQFEIRTRQFIGSSLCDEKGVTVAMAVARNVKGGSKGAVEMMAKDMLRKWNLDPECKKAIVIVVSTGDMKFWVARETRVPVSTDEFTQFFIKEMAHFQQGRYQQALTNILQAILEKTLSKQRSLLQPILKGAAKRGFKIKWITGWIWILPIIIIIPILCCCCCIYCCCCRMISCNDREKVPTNPQEEGGDQRPPQPPNAGGHGMLLKMIYPGGGRVAVGSLISRFLSNRDDVGENYQRKECYGL</sequence>